<comment type="similarity">
    <text evidence="2">Belongs to the TonB family.</text>
</comment>
<feature type="compositionally biased region" description="Low complexity" evidence="10">
    <location>
        <begin position="165"/>
        <end position="178"/>
    </location>
</feature>
<evidence type="ECO:0000256" key="1">
    <source>
        <dbReference type="ARBA" id="ARBA00004383"/>
    </source>
</evidence>
<evidence type="ECO:0000313" key="14">
    <source>
        <dbReference type="Proteomes" id="UP001596052"/>
    </source>
</evidence>
<name>A0ABW0KTI1_9BACT</name>
<dbReference type="PANTHER" id="PTHR33446:SF11">
    <property type="entry name" value="TONB3"/>
    <property type="match status" value="1"/>
</dbReference>
<evidence type="ECO:0000256" key="10">
    <source>
        <dbReference type="SAM" id="MobiDB-lite"/>
    </source>
</evidence>
<gene>
    <name evidence="13" type="ORF">ACFQDI_16995</name>
</gene>
<evidence type="ECO:0000256" key="7">
    <source>
        <dbReference type="ARBA" id="ARBA00022927"/>
    </source>
</evidence>
<sequence>MGYERTQPRSAAVPSPVTARHKGSLVRFVITLSWLVGITGSFLTVGVIGMFADDLPPIHLKTLESAEEEELPMDEMSMSELMAMGESAEEATEPDPVTQVEIPQIIETPPQNLDLPEIAEAMTVEDIFAVPTAPKIEDALRPVDPVVKQAPVAPSRPRQGPVAKSKGTGASSTQAGTAGATGTGAGSGKGRLPKPPYPEFARSAGMQGTVRLAVSFGPSGAVESVSVISTTGFSALDESTVSFVRRNWHWPTGVAHRHTVPLTFRLN</sequence>
<dbReference type="InterPro" id="IPR051045">
    <property type="entry name" value="TonB-dependent_transducer"/>
</dbReference>
<keyword evidence="14" id="KW-1185">Reference proteome</keyword>
<evidence type="ECO:0000256" key="3">
    <source>
        <dbReference type="ARBA" id="ARBA00022448"/>
    </source>
</evidence>
<evidence type="ECO:0000256" key="9">
    <source>
        <dbReference type="ARBA" id="ARBA00023136"/>
    </source>
</evidence>
<evidence type="ECO:0000256" key="2">
    <source>
        <dbReference type="ARBA" id="ARBA00006555"/>
    </source>
</evidence>
<reference evidence="14" key="1">
    <citation type="journal article" date="2019" name="Int. J. Syst. Evol. Microbiol.">
        <title>The Global Catalogue of Microorganisms (GCM) 10K type strain sequencing project: providing services to taxonomists for standard genome sequencing and annotation.</title>
        <authorList>
            <consortium name="The Broad Institute Genomics Platform"/>
            <consortium name="The Broad Institute Genome Sequencing Center for Infectious Disease"/>
            <person name="Wu L."/>
            <person name="Ma J."/>
        </authorList>
    </citation>
    <scope>NUCLEOTIDE SEQUENCE [LARGE SCALE GENOMIC DNA]</scope>
    <source>
        <strain evidence="14">CGMCC 4.1469</strain>
    </source>
</reference>
<keyword evidence="5" id="KW-0997">Cell inner membrane</keyword>
<dbReference type="NCBIfam" id="TIGR01352">
    <property type="entry name" value="tonB_Cterm"/>
    <property type="match status" value="1"/>
</dbReference>
<dbReference type="Proteomes" id="UP001596052">
    <property type="component" value="Unassembled WGS sequence"/>
</dbReference>
<feature type="transmembrane region" description="Helical" evidence="11">
    <location>
        <begin position="28"/>
        <end position="52"/>
    </location>
</feature>
<dbReference type="PROSITE" id="PS52015">
    <property type="entry name" value="TONB_CTD"/>
    <property type="match status" value="1"/>
</dbReference>
<feature type="domain" description="TonB C-terminal" evidence="12">
    <location>
        <begin position="182"/>
        <end position="267"/>
    </location>
</feature>
<organism evidence="13 14">
    <name type="scientific">Prosthecobacter fluviatilis</name>
    <dbReference type="NCBI Taxonomy" id="445931"/>
    <lineage>
        <taxon>Bacteria</taxon>
        <taxon>Pseudomonadati</taxon>
        <taxon>Verrucomicrobiota</taxon>
        <taxon>Verrucomicrobiia</taxon>
        <taxon>Verrucomicrobiales</taxon>
        <taxon>Verrucomicrobiaceae</taxon>
        <taxon>Prosthecobacter</taxon>
    </lineage>
</organism>
<keyword evidence="8 11" id="KW-1133">Transmembrane helix</keyword>
<feature type="region of interest" description="Disordered" evidence="10">
    <location>
        <begin position="148"/>
        <end position="198"/>
    </location>
</feature>
<dbReference type="InterPro" id="IPR006260">
    <property type="entry name" value="TonB/TolA_C"/>
</dbReference>
<dbReference type="PANTHER" id="PTHR33446">
    <property type="entry name" value="PROTEIN TONB-RELATED"/>
    <property type="match status" value="1"/>
</dbReference>
<evidence type="ECO:0000256" key="8">
    <source>
        <dbReference type="ARBA" id="ARBA00022989"/>
    </source>
</evidence>
<feature type="compositionally biased region" description="Gly residues" evidence="10">
    <location>
        <begin position="179"/>
        <end position="189"/>
    </location>
</feature>
<dbReference type="Gene3D" id="3.30.1150.10">
    <property type="match status" value="1"/>
</dbReference>
<comment type="subcellular location">
    <subcellularLocation>
        <location evidence="1">Cell inner membrane</location>
        <topology evidence="1">Single-pass membrane protein</topology>
        <orientation evidence="1">Periplasmic side</orientation>
    </subcellularLocation>
</comment>
<proteinExistence type="inferred from homology"/>
<keyword evidence="6 11" id="KW-0812">Transmembrane</keyword>
<evidence type="ECO:0000256" key="5">
    <source>
        <dbReference type="ARBA" id="ARBA00022519"/>
    </source>
</evidence>
<dbReference type="RefSeq" id="WP_377168930.1">
    <property type="nucleotide sequence ID" value="NZ_JBHSMQ010000006.1"/>
</dbReference>
<protein>
    <submittedName>
        <fullName evidence="13">Energy transducer TonB</fullName>
    </submittedName>
</protein>
<dbReference type="EMBL" id="JBHSMQ010000006">
    <property type="protein sequence ID" value="MFC5456565.1"/>
    <property type="molecule type" value="Genomic_DNA"/>
</dbReference>
<keyword evidence="3" id="KW-0813">Transport</keyword>
<evidence type="ECO:0000313" key="13">
    <source>
        <dbReference type="EMBL" id="MFC5456565.1"/>
    </source>
</evidence>
<keyword evidence="4" id="KW-1003">Cell membrane</keyword>
<keyword evidence="9 11" id="KW-0472">Membrane</keyword>
<dbReference type="Pfam" id="PF03544">
    <property type="entry name" value="TonB_C"/>
    <property type="match status" value="1"/>
</dbReference>
<evidence type="ECO:0000256" key="6">
    <source>
        <dbReference type="ARBA" id="ARBA00022692"/>
    </source>
</evidence>
<accession>A0ABW0KTI1</accession>
<keyword evidence="7" id="KW-0653">Protein transport</keyword>
<dbReference type="SUPFAM" id="SSF74653">
    <property type="entry name" value="TolA/TonB C-terminal domain"/>
    <property type="match status" value="1"/>
</dbReference>
<evidence type="ECO:0000259" key="12">
    <source>
        <dbReference type="PROSITE" id="PS52015"/>
    </source>
</evidence>
<evidence type="ECO:0000256" key="4">
    <source>
        <dbReference type="ARBA" id="ARBA00022475"/>
    </source>
</evidence>
<dbReference type="InterPro" id="IPR037682">
    <property type="entry name" value="TonB_C"/>
</dbReference>
<evidence type="ECO:0000256" key="11">
    <source>
        <dbReference type="SAM" id="Phobius"/>
    </source>
</evidence>
<comment type="caution">
    <text evidence="13">The sequence shown here is derived from an EMBL/GenBank/DDBJ whole genome shotgun (WGS) entry which is preliminary data.</text>
</comment>